<organism evidence="1 2">
    <name type="scientific">Choristoneura fumiferana</name>
    <name type="common">Spruce budworm moth</name>
    <name type="synonym">Archips fumiferana</name>
    <dbReference type="NCBI Taxonomy" id="7141"/>
    <lineage>
        <taxon>Eukaryota</taxon>
        <taxon>Metazoa</taxon>
        <taxon>Ecdysozoa</taxon>
        <taxon>Arthropoda</taxon>
        <taxon>Hexapoda</taxon>
        <taxon>Insecta</taxon>
        <taxon>Pterygota</taxon>
        <taxon>Neoptera</taxon>
        <taxon>Endopterygota</taxon>
        <taxon>Lepidoptera</taxon>
        <taxon>Glossata</taxon>
        <taxon>Ditrysia</taxon>
        <taxon>Tortricoidea</taxon>
        <taxon>Tortricidae</taxon>
        <taxon>Tortricinae</taxon>
        <taxon>Choristoneura</taxon>
    </lineage>
</organism>
<name>A0ACC0KB40_CHOFU</name>
<evidence type="ECO:0000313" key="1">
    <source>
        <dbReference type="EMBL" id="KAI8433508.1"/>
    </source>
</evidence>
<accession>A0ACC0KB40</accession>
<keyword evidence="2" id="KW-1185">Reference proteome</keyword>
<reference evidence="1 2" key="1">
    <citation type="journal article" date="2022" name="Genome Biol. Evol.">
        <title>The Spruce Budworm Genome: Reconstructing the Evolutionary History of Antifreeze Proteins.</title>
        <authorList>
            <person name="Beliveau C."/>
            <person name="Gagne P."/>
            <person name="Picq S."/>
            <person name="Vernygora O."/>
            <person name="Keeling C.I."/>
            <person name="Pinkney K."/>
            <person name="Doucet D."/>
            <person name="Wen F."/>
            <person name="Johnston J.S."/>
            <person name="Maaroufi H."/>
            <person name="Boyle B."/>
            <person name="Laroche J."/>
            <person name="Dewar K."/>
            <person name="Juretic N."/>
            <person name="Blackburn G."/>
            <person name="Nisole A."/>
            <person name="Brunet B."/>
            <person name="Brandao M."/>
            <person name="Lumley L."/>
            <person name="Duan J."/>
            <person name="Quan G."/>
            <person name="Lucarotti C.J."/>
            <person name="Roe A.D."/>
            <person name="Sperling F.A.H."/>
            <person name="Levesque R.C."/>
            <person name="Cusson M."/>
        </authorList>
    </citation>
    <scope>NUCLEOTIDE SEQUENCE [LARGE SCALE GENOMIC DNA]</scope>
    <source>
        <strain evidence="1">Glfc:IPQL:Cfum</strain>
    </source>
</reference>
<proteinExistence type="predicted"/>
<dbReference type="EMBL" id="CM046129">
    <property type="protein sequence ID" value="KAI8433508.1"/>
    <property type="molecule type" value="Genomic_DNA"/>
</dbReference>
<protein>
    <submittedName>
        <fullName evidence="1">Uncharacterized protein</fullName>
    </submittedName>
</protein>
<sequence>MAAKIDQKAYLQKYLTGSSGDKKKKKKKVVKGKGVKFIDDDIDLSKLRPLDGDELDILDHGEDAPQIAGIIDERPEEIKKMEQYNTSSKWKVVNQV</sequence>
<gene>
    <name evidence="1" type="ORF">MSG28_015540</name>
</gene>
<dbReference type="Proteomes" id="UP001064048">
    <property type="component" value="Chromosome 29"/>
</dbReference>
<evidence type="ECO:0000313" key="2">
    <source>
        <dbReference type="Proteomes" id="UP001064048"/>
    </source>
</evidence>
<comment type="caution">
    <text evidence="1">The sequence shown here is derived from an EMBL/GenBank/DDBJ whole genome shotgun (WGS) entry which is preliminary data.</text>
</comment>